<dbReference type="InterPro" id="IPR013087">
    <property type="entry name" value="Znf_C2H2_type"/>
</dbReference>
<dbReference type="Proteomes" id="UP000694871">
    <property type="component" value="Unplaced"/>
</dbReference>
<dbReference type="SMART" id="SM00451">
    <property type="entry name" value="ZnF_U1"/>
    <property type="match status" value="1"/>
</dbReference>
<evidence type="ECO:0000256" key="1">
    <source>
        <dbReference type="SAM" id="MobiDB-lite"/>
    </source>
</evidence>
<accession>A0ABM1JRC3</accession>
<proteinExistence type="predicted"/>
<name>A0ABM1JRC3_GEKJA</name>
<evidence type="ECO:0000313" key="4">
    <source>
        <dbReference type="RefSeq" id="XP_015264010.1"/>
    </source>
</evidence>
<evidence type="ECO:0000313" key="3">
    <source>
        <dbReference type="Proteomes" id="UP000694871"/>
    </source>
</evidence>
<feature type="domain" description="C2H2-type" evidence="2">
    <location>
        <begin position="116"/>
        <end position="138"/>
    </location>
</feature>
<sequence>MDVEGCPESATPTEQTGDVVTAAPAQEVSVAGRQTAGGEDPEARSERLGQDPGGKEGSCSEVTPSQSSEKPEKELAGPECEGPESEQRTVDSSEESKAPDNMEDLDFLVPKAGFFCQICSCFCVDEASMKSHLQSALHQQNKKKFMNKKADEEEKKEG</sequence>
<feature type="region of interest" description="Disordered" evidence="1">
    <location>
        <begin position="1"/>
        <end position="104"/>
    </location>
</feature>
<gene>
    <name evidence="4" type="primary">LOC107108123</name>
</gene>
<dbReference type="SUPFAM" id="SSF57667">
    <property type="entry name" value="beta-beta-alpha zinc fingers"/>
    <property type="match status" value="1"/>
</dbReference>
<feature type="compositionally biased region" description="Basic and acidic residues" evidence="1">
    <location>
        <begin position="85"/>
        <end position="100"/>
    </location>
</feature>
<dbReference type="Gene3D" id="3.30.160.60">
    <property type="entry name" value="Classic Zinc Finger"/>
    <property type="match status" value="1"/>
</dbReference>
<dbReference type="GeneID" id="107108123"/>
<dbReference type="InterPro" id="IPR003604">
    <property type="entry name" value="Matrin/U1-like-C_Znf_C2H2"/>
</dbReference>
<dbReference type="PROSITE" id="PS00028">
    <property type="entry name" value="ZINC_FINGER_C2H2_1"/>
    <property type="match status" value="1"/>
</dbReference>
<feature type="region of interest" description="Disordered" evidence="1">
    <location>
        <begin position="135"/>
        <end position="158"/>
    </location>
</feature>
<protein>
    <submittedName>
        <fullName evidence="4">Zinc finger protein 638-like</fullName>
    </submittedName>
</protein>
<feature type="compositionally biased region" description="Basic and acidic residues" evidence="1">
    <location>
        <begin position="148"/>
        <end position="158"/>
    </location>
</feature>
<organism evidence="3 4">
    <name type="scientific">Gekko japonicus</name>
    <name type="common">Schlegel's Japanese gecko</name>
    <dbReference type="NCBI Taxonomy" id="146911"/>
    <lineage>
        <taxon>Eukaryota</taxon>
        <taxon>Metazoa</taxon>
        <taxon>Chordata</taxon>
        <taxon>Craniata</taxon>
        <taxon>Vertebrata</taxon>
        <taxon>Euteleostomi</taxon>
        <taxon>Lepidosauria</taxon>
        <taxon>Squamata</taxon>
        <taxon>Bifurcata</taxon>
        <taxon>Gekkota</taxon>
        <taxon>Gekkonidae</taxon>
        <taxon>Gekkoninae</taxon>
        <taxon>Gekko</taxon>
    </lineage>
</organism>
<dbReference type="RefSeq" id="XP_015264010.1">
    <property type="nucleotide sequence ID" value="XM_015408524.1"/>
</dbReference>
<reference evidence="4" key="1">
    <citation type="submission" date="2025-08" db="UniProtKB">
        <authorList>
            <consortium name="RefSeq"/>
        </authorList>
    </citation>
    <scope>IDENTIFICATION</scope>
</reference>
<evidence type="ECO:0000259" key="2">
    <source>
        <dbReference type="PROSITE" id="PS00028"/>
    </source>
</evidence>
<keyword evidence="3" id="KW-1185">Reference proteome</keyword>
<dbReference type="InterPro" id="IPR036236">
    <property type="entry name" value="Znf_C2H2_sf"/>
</dbReference>